<protein>
    <submittedName>
        <fullName evidence="1">Uncharacterized protein</fullName>
    </submittedName>
</protein>
<evidence type="ECO:0000313" key="2">
    <source>
        <dbReference type="Proteomes" id="UP000553209"/>
    </source>
</evidence>
<gene>
    <name evidence="1" type="ORF">HGB44_02765</name>
</gene>
<accession>A0A7X6MAS1</accession>
<sequence length="113" mass="12406">MQDAAGHHYTQSRVTEVVEHFPTQESAASHGRYWAPTYTPVQLPYYCYLLECDCDGPDVEGCASPDHTAESGCVSLMHGHDEDDARARALAGLWEEASTDREGRSLLVCDSCA</sequence>
<reference evidence="1 2" key="1">
    <citation type="submission" date="2020-04" db="EMBL/GenBank/DDBJ databases">
        <title>MicrobeNet Type strains.</title>
        <authorList>
            <person name="Nicholson A.C."/>
        </authorList>
    </citation>
    <scope>NUCLEOTIDE SEQUENCE [LARGE SCALE GENOMIC DNA]</scope>
    <source>
        <strain evidence="1 2">ATCC 23612</strain>
    </source>
</reference>
<dbReference type="AlphaFoldDB" id="A0A7X6MAS1"/>
<organism evidence="1 2">
    <name type="scientific">Nocardiopsis alborubida</name>
    <dbReference type="NCBI Taxonomy" id="146802"/>
    <lineage>
        <taxon>Bacteria</taxon>
        <taxon>Bacillati</taxon>
        <taxon>Actinomycetota</taxon>
        <taxon>Actinomycetes</taxon>
        <taxon>Streptosporangiales</taxon>
        <taxon>Nocardiopsidaceae</taxon>
        <taxon>Nocardiopsis</taxon>
    </lineage>
</organism>
<proteinExistence type="predicted"/>
<keyword evidence="2" id="KW-1185">Reference proteome</keyword>
<dbReference type="Proteomes" id="UP000553209">
    <property type="component" value="Unassembled WGS sequence"/>
</dbReference>
<evidence type="ECO:0000313" key="1">
    <source>
        <dbReference type="EMBL" id="NKY96598.1"/>
    </source>
</evidence>
<name>A0A7X6MAS1_9ACTN</name>
<dbReference type="EMBL" id="JAAXPG010000002">
    <property type="protein sequence ID" value="NKY96598.1"/>
    <property type="molecule type" value="Genomic_DNA"/>
</dbReference>
<comment type="caution">
    <text evidence="1">The sequence shown here is derived from an EMBL/GenBank/DDBJ whole genome shotgun (WGS) entry which is preliminary data.</text>
</comment>
<dbReference type="RefSeq" id="WP_061080734.1">
    <property type="nucleotide sequence ID" value="NZ_JAAXPG010000002.1"/>
</dbReference>